<dbReference type="PANTHER" id="PTHR14119">
    <property type="entry name" value="HYDROLASE"/>
    <property type="match status" value="1"/>
</dbReference>
<dbReference type="InterPro" id="IPR050993">
    <property type="entry name" value="Isochorismatase_domain"/>
</dbReference>
<dbReference type="Pfam" id="PF00857">
    <property type="entry name" value="Isochorismatase"/>
    <property type="match status" value="1"/>
</dbReference>
<dbReference type="EnsemblMetazoa" id="XM_021044922.2">
    <property type="protein sequence ID" value="XP_020900581.1"/>
    <property type="gene ID" value="LOC110239209"/>
</dbReference>
<keyword evidence="4" id="KW-1185">Reference proteome</keyword>
<dbReference type="OrthoDB" id="269496at2759"/>
<dbReference type="AlphaFoldDB" id="A0A913X9P5"/>
<dbReference type="PANTHER" id="PTHR14119:SF3">
    <property type="entry name" value="ISOCHORISMATASE DOMAIN-CONTAINING PROTEIN 2"/>
    <property type="match status" value="1"/>
</dbReference>
<dbReference type="RefSeq" id="XP_020900581.1">
    <property type="nucleotide sequence ID" value="XM_021044922.2"/>
</dbReference>
<dbReference type="CDD" id="cd01012">
    <property type="entry name" value="YcaC_related"/>
    <property type="match status" value="1"/>
</dbReference>
<reference evidence="3" key="1">
    <citation type="submission" date="2022-11" db="UniProtKB">
        <authorList>
            <consortium name="EnsemblMetazoa"/>
        </authorList>
    </citation>
    <scope>IDENTIFICATION</scope>
</reference>
<dbReference type="OMA" id="VFNNEAN"/>
<dbReference type="FunFam" id="3.40.50.850:FF:000001">
    <property type="entry name" value="Isochorismatase domain-containing protein 1"/>
    <property type="match status" value="1"/>
</dbReference>
<comment type="similarity">
    <text evidence="1">Belongs to the isochorismatase family.</text>
</comment>
<evidence type="ECO:0000313" key="4">
    <source>
        <dbReference type="Proteomes" id="UP000887567"/>
    </source>
</evidence>
<dbReference type="InterPro" id="IPR036380">
    <property type="entry name" value="Isochorismatase-like_sf"/>
</dbReference>
<evidence type="ECO:0000256" key="1">
    <source>
        <dbReference type="ARBA" id="ARBA00006336"/>
    </source>
</evidence>
<dbReference type="InterPro" id="IPR000868">
    <property type="entry name" value="Isochorismatase-like_dom"/>
</dbReference>
<dbReference type="Proteomes" id="UP000887567">
    <property type="component" value="Unplaced"/>
</dbReference>
<name>A0A913X9P5_EXADI</name>
<evidence type="ECO:0000313" key="3">
    <source>
        <dbReference type="EnsemblMetazoa" id="XP_020900581.1"/>
    </source>
</evidence>
<protein>
    <recommendedName>
        <fullName evidence="2">Isochorismatase-like domain-containing protein</fullName>
    </recommendedName>
</protein>
<dbReference type="SUPFAM" id="SSF52499">
    <property type="entry name" value="Isochorismatase-like hydrolases"/>
    <property type="match status" value="1"/>
</dbReference>
<organism evidence="3 4">
    <name type="scientific">Exaiptasia diaphana</name>
    <name type="common">Tropical sea anemone</name>
    <name type="synonym">Aiptasia pulchella</name>
    <dbReference type="NCBI Taxonomy" id="2652724"/>
    <lineage>
        <taxon>Eukaryota</taxon>
        <taxon>Metazoa</taxon>
        <taxon>Cnidaria</taxon>
        <taxon>Anthozoa</taxon>
        <taxon>Hexacorallia</taxon>
        <taxon>Actiniaria</taxon>
        <taxon>Aiptasiidae</taxon>
        <taxon>Exaiptasia</taxon>
    </lineage>
</organism>
<dbReference type="KEGG" id="epa:110239209"/>
<accession>A0A913X9P5</accession>
<dbReference type="Gene3D" id="3.40.50.850">
    <property type="entry name" value="Isochorismatase-like"/>
    <property type="match status" value="1"/>
</dbReference>
<evidence type="ECO:0000259" key="2">
    <source>
        <dbReference type="Pfam" id="PF00857"/>
    </source>
</evidence>
<proteinExistence type="inferred from homology"/>
<feature type="domain" description="Isochorismatase-like" evidence="2">
    <location>
        <begin position="13"/>
        <end position="162"/>
    </location>
</feature>
<dbReference type="GeneID" id="110239209"/>
<sequence>MAVRLGRLASESTAFLLCDMQEKFRPSIRYFPEIIKVAQRMVTAGNILKIPILATEQYPKGLGNTVNEIDTSAFKDKIFTKTVFSMVTPEVDEELKKMTNVKSLVLFGIETQVCIMQTALDLLERNYEVHILADGVSSRTMVERMYAIDRLRQSGAFITTSESVLFMLLGNSKHPNFKEVQALVKTAAPDSGLLSKV</sequence>